<gene>
    <name evidence="1" type="ORF">GSU69_15405</name>
</gene>
<dbReference type="RefSeq" id="WP_159423457.1">
    <property type="nucleotide sequence ID" value="NZ_CP047180.1"/>
</dbReference>
<reference evidence="2" key="1">
    <citation type="submission" date="2019-12" db="EMBL/GenBank/DDBJ databases">
        <title>Complete and draft genome sequences of new strains and members of some known species of the genus Rathayibacter isolated from plants.</title>
        <authorList>
            <person name="Tarlachkov S.V."/>
            <person name="Starodumova I.P."/>
            <person name="Dorofeeva L.V."/>
            <person name="Prisyazhnaya N.V."/>
            <person name="Leyn S."/>
            <person name="Zlamal J."/>
            <person name="Elan M."/>
            <person name="Osterman A.L."/>
            <person name="Nadler S."/>
            <person name="Subbotin S.A."/>
            <person name="Evtushenko L.I."/>
        </authorList>
    </citation>
    <scope>NUCLEOTIDE SEQUENCE [LARGE SCALE GENOMIC DNA]</scope>
    <source>
        <strain evidence="2">VKM Ac-2802</strain>
    </source>
</reference>
<protein>
    <submittedName>
        <fullName evidence="1">Uncharacterized protein</fullName>
    </submittedName>
</protein>
<keyword evidence="2" id="KW-1185">Reference proteome</keyword>
<dbReference type="Proteomes" id="UP000464597">
    <property type="component" value="Chromosome"/>
</dbReference>
<organism evidence="1 2">
    <name type="scientific">Rathayibacter festucae</name>
    <dbReference type="NCBI Taxonomy" id="110937"/>
    <lineage>
        <taxon>Bacteria</taxon>
        <taxon>Bacillati</taxon>
        <taxon>Actinomycetota</taxon>
        <taxon>Actinomycetes</taxon>
        <taxon>Micrococcales</taxon>
        <taxon>Microbacteriaceae</taxon>
        <taxon>Rathayibacter</taxon>
    </lineage>
</organism>
<sequence>MTADITEFTIGVLADDETTERMRLALLALLESAEFDPLPWTFTVSHDPDLRGPYQHLLDEAAIRAAGMDGPARSA</sequence>
<evidence type="ECO:0000313" key="1">
    <source>
        <dbReference type="EMBL" id="QHC63931.1"/>
    </source>
</evidence>
<name>A0ABX6H2C6_9MICO</name>
<evidence type="ECO:0000313" key="2">
    <source>
        <dbReference type="Proteomes" id="UP000464597"/>
    </source>
</evidence>
<dbReference type="EMBL" id="CP047180">
    <property type="protein sequence ID" value="QHC63931.1"/>
    <property type="molecule type" value="Genomic_DNA"/>
</dbReference>
<accession>A0ABX6H2C6</accession>
<proteinExistence type="predicted"/>